<evidence type="ECO:0000256" key="1">
    <source>
        <dbReference type="SAM" id="MobiDB-lite"/>
    </source>
</evidence>
<comment type="caution">
    <text evidence="2">The sequence shown here is derived from an EMBL/GenBank/DDBJ whole genome shotgun (WGS) entry which is preliminary data.</text>
</comment>
<feature type="region of interest" description="Disordered" evidence="1">
    <location>
        <begin position="192"/>
        <end position="211"/>
    </location>
</feature>
<sequence length="464" mass="51895">MTSPPTRREYGGIQERLFYLCYRDSLHEEQTERINNFETALNGFDAIPEHTYPLTQPEDDLEGRIQQDAASGVVGPGGESKGDIMEKVHNQTKRPAPHGQVDALPSATFNFKDIDRSPPGQISSTIPFPSLPDTKEYLYDRHVPDIPSSDRLEYSATVLTPASAMHGTNSKPYQNASEVSVKSTYTSLNTSIGAFDPLPEPEQEQELDSQPEGNAEILVKIQPCEDLFSKCGQQDGTNPQCPADSGGLNRHSVGLQASSLTCTEQSIAALAPASSTTLNRHGQHPYLRRISSNLANARLTAVSIQRPSSAPPDVSTLDVSCFTRYIIYLGRDPETHLMIHGIYCHWFGYGGAQRLVTQSGKEPVIWRAFTNTTIAHEFHSELERNRIFHLLRKPADETTYFIVIEGVNPGVYQNKLDFISTGLRWRGGRVERHVGDYQSAMDAFRMYRQRREVHTWLDTPDKDM</sequence>
<evidence type="ECO:0000313" key="3">
    <source>
        <dbReference type="Proteomes" id="UP001383192"/>
    </source>
</evidence>
<name>A0AAW0BZE7_9AGAR</name>
<dbReference type="Proteomes" id="UP001383192">
    <property type="component" value="Unassembled WGS sequence"/>
</dbReference>
<dbReference type="EMBL" id="JAYKXP010000067">
    <property type="protein sequence ID" value="KAK7032202.1"/>
    <property type="molecule type" value="Genomic_DNA"/>
</dbReference>
<dbReference type="AlphaFoldDB" id="A0AAW0BZE7"/>
<evidence type="ECO:0000313" key="2">
    <source>
        <dbReference type="EMBL" id="KAK7032202.1"/>
    </source>
</evidence>
<keyword evidence="3" id="KW-1185">Reference proteome</keyword>
<proteinExistence type="predicted"/>
<organism evidence="2 3">
    <name type="scientific">Paramarasmius palmivorus</name>
    <dbReference type="NCBI Taxonomy" id="297713"/>
    <lineage>
        <taxon>Eukaryota</taxon>
        <taxon>Fungi</taxon>
        <taxon>Dikarya</taxon>
        <taxon>Basidiomycota</taxon>
        <taxon>Agaricomycotina</taxon>
        <taxon>Agaricomycetes</taxon>
        <taxon>Agaricomycetidae</taxon>
        <taxon>Agaricales</taxon>
        <taxon>Marasmiineae</taxon>
        <taxon>Marasmiaceae</taxon>
        <taxon>Paramarasmius</taxon>
    </lineage>
</organism>
<reference evidence="2 3" key="1">
    <citation type="submission" date="2024-01" db="EMBL/GenBank/DDBJ databases">
        <title>A draft genome for a cacao thread blight-causing isolate of Paramarasmius palmivorus.</title>
        <authorList>
            <person name="Baruah I.K."/>
            <person name="Bukari Y."/>
            <person name="Amoako-Attah I."/>
            <person name="Meinhardt L.W."/>
            <person name="Bailey B.A."/>
            <person name="Cohen S.P."/>
        </authorList>
    </citation>
    <scope>NUCLEOTIDE SEQUENCE [LARGE SCALE GENOMIC DNA]</scope>
    <source>
        <strain evidence="2 3">GH-12</strain>
    </source>
</reference>
<protein>
    <submittedName>
        <fullName evidence="2">Uncharacterized protein</fullName>
    </submittedName>
</protein>
<feature type="compositionally biased region" description="Acidic residues" evidence="1">
    <location>
        <begin position="199"/>
        <end position="209"/>
    </location>
</feature>
<accession>A0AAW0BZE7</accession>
<gene>
    <name evidence="2" type="ORF">VNI00_013376</name>
</gene>